<accession>A0AAU7PPZ3</accession>
<proteinExistence type="predicted"/>
<dbReference type="Pfam" id="PF12833">
    <property type="entry name" value="HTH_18"/>
    <property type="match status" value="1"/>
</dbReference>
<dbReference type="SMART" id="SM00342">
    <property type="entry name" value="HTH_ARAC"/>
    <property type="match status" value="1"/>
</dbReference>
<evidence type="ECO:0000256" key="2">
    <source>
        <dbReference type="ARBA" id="ARBA00022525"/>
    </source>
</evidence>
<dbReference type="PROSITE" id="PS01124">
    <property type="entry name" value="HTH_ARAC_FAMILY_2"/>
    <property type="match status" value="1"/>
</dbReference>
<dbReference type="InterPro" id="IPR020449">
    <property type="entry name" value="Tscrpt_reg_AraC-type_HTH"/>
</dbReference>
<keyword evidence="3" id="KW-0611">Plant defense</keyword>
<sequence length="226" mass="25917">MGICCYANTSRTVYAYCEAGKPARFTKIMITQDYFDTFIHERYGDTYCNSLNTISYLTQNPNSPELNFIFQQIRDCTAMGTALQIYLDGKVLEVLSLVTHHFNQARQHTRLPVKLDQRDRRSLSKTITFMKKDLSAYPSVKELAKAASMSESRYQLAFKQVYGTTVYEYLKALRMNNALLLLRDSDFDIRTIAGMVGYSNAGHFSGLFKKLYGVSPKEYRLIHGIK</sequence>
<evidence type="ECO:0000256" key="1">
    <source>
        <dbReference type="ARBA" id="ARBA00004613"/>
    </source>
</evidence>
<dbReference type="PANTHER" id="PTHR47893">
    <property type="entry name" value="REGULATORY PROTEIN PCHR"/>
    <property type="match status" value="1"/>
</dbReference>
<dbReference type="EMBL" id="CP157940">
    <property type="protein sequence ID" value="XBS54427.1"/>
    <property type="molecule type" value="Genomic_DNA"/>
</dbReference>
<dbReference type="InterPro" id="IPR001010">
    <property type="entry name" value="Thionin"/>
</dbReference>
<evidence type="ECO:0000256" key="4">
    <source>
        <dbReference type="ARBA" id="ARBA00023015"/>
    </source>
</evidence>
<evidence type="ECO:0000313" key="9">
    <source>
        <dbReference type="EMBL" id="XBS54427.1"/>
    </source>
</evidence>
<dbReference type="RefSeq" id="WP_349947087.1">
    <property type="nucleotide sequence ID" value="NZ_CP157940.1"/>
</dbReference>
<dbReference type="Gene3D" id="1.10.10.60">
    <property type="entry name" value="Homeodomain-like"/>
    <property type="match status" value="2"/>
</dbReference>
<dbReference type="GO" id="GO:0005576">
    <property type="term" value="C:extracellular region"/>
    <property type="evidence" value="ECO:0007669"/>
    <property type="project" value="UniProtKB-SubCell"/>
</dbReference>
<evidence type="ECO:0000256" key="3">
    <source>
        <dbReference type="ARBA" id="ARBA00022821"/>
    </source>
</evidence>
<dbReference type="SUPFAM" id="SSF46689">
    <property type="entry name" value="Homeodomain-like"/>
    <property type="match status" value="2"/>
</dbReference>
<name>A0AAU7PPZ3_9FIRM</name>
<dbReference type="GO" id="GO:0006952">
    <property type="term" value="P:defense response"/>
    <property type="evidence" value="ECO:0007669"/>
    <property type="project" value="UniProtKB-KW"/>
</dbReference>
<dbReference type="InterPro" id="IPR009057">
    <property type="entry name" value="Homeodomain-like_sf"/>
</dbReference>
<organism evidence="9">
    <name type="scientific">Lacrimispora sp. BS-2</name>
    <dbReference type="NCBI Taxonomy" id="3151850"/>
    <lineage>
        <taxon>Bacteria</taxon>
        <taxon>Bacillati</taxon>
        <taxon>Bacillota</taxon>
        <taxon>Clostridia</taxon>
        <taxon>Lachnospirales</taxon>
        <taxon>Lachnospiraceae</taxon>
        <taxon>Lacrimispora</taxon>
    </lineage>
</organism>
<keyword evidence="2" id="KW-0964">Secreted</keyword>
<dbReference type="PROSITE" id="PS00271">
    <property type="entry name" value="THIONIN"/>
    <property type="match status" value="1"/>
</dbReference>
<dbReference type="GO" id="GO:0043565">
    <property type="term" value="F:sequence-specific DNA binding"/>
    <property type="evidence" value="ECO:0007669"/>
    <property type="project" value="InterPro"/>
</dbReference>
<dbReference type="InterPro" id="IPR018060">
    <property type="entry name" value="HTH_AraC"/>
</dbReference>
<evidence type="ECO:0000259" key="8">
    <source>
        <dbReference type="PROSITE" id="PS01124"/>
    </source>
</evidence>
<evidence type="ECO:0000256" key="6">
    <source>
        <dbReference type="ARBA" id="ARBA00023157"/>
    </source>
</evidence>
<feature type="domain" description="HTH araC/xylS-type" evidence="8">
    <location>
        <begin position="124"/>
        <end position="222"/>
    </location>
</feature>
<dbReference type="GO" id="GO:0003700">
    <property type="term" value="F:DNA-binding transcription factor activity"/>
    <property type="evidence" value="ECO:0007669"/>
    <property type="project" value="InterPro"/>
</dbReference>
<dbReference type="InterPro" id="IPR053142">
    <property type="entry name" value="PchR_regulatory_protein"/>
</dbReference>
<keyword evidence="4" id="KW-0805">Transcription regulation</keyword>
<evidence type="ECO:0000256" key="7">
    <source>
        <dbReference type="ARBA" id="ARBA00023163"/>
    </source>
</evidence>
<dbReference type="AlphaFoldDB" id="A0AAU7PPZ3"/>
<keyword evidence="5" id="KW-0238">DNA-binding</keyword>
<evidence type="ECO:0000256" key="5">
    <source>
        <dbReference type="ARBA" id="ARBA00023125"/>
    </source>
</evidence>
<dbReference type="PANTHER" id="PTHR47893:SF1">
    <property type="entry name" value="REGULATORY PROTEIN PCHR"/>
    <property type="match status" value="1"/>
</dbReference>
<dbReference type="PRINTS" id="PR00032">
    <property type="entry name" value="HTHARAC"/>
</dbReference>
<keyword evidence="6" id="KW-1015">Disulfide bond</keyword>
<gene>
    <name evidence="9" type="ORF">ABFV83_01165</name>
</gene>
<reference evidence="9" key="1">
    <citation type="submission" date="2024-06" db="EMBL/GenBank/DDBJ databases">
        <title>Lacrimispora cavernae sp. nov., a novel anaerobe isolated from bat guano pile inside a cave.</title>
        <authorList>
            <person name="Miller S.L."/>
            <person name="Lu N."/>
            <person name="King J."/>
            <person name="Sankaranarayanan K."/>
            <person name="Lawson P.A."/>
        </authorList>
    </citation>
    <scope>NUCLEOTIDE SEQUENCE</scope>
    <source>
        <strain evidence="9">BS-2</strain>
    </source>
</reference>
<protein>
    <submittedName>
        <fullName evidence="9">AraC family transcriptional regulator</fullName>
    </submittedName>
</protein>
<comment type="subcellular location">
    <subcellularLocation>
        <location evidence="1">Secreted</location>
    </subcellularLocation>
</comment>
<keyword evidence="7" id="KW-0804">Transcription</keyword>